<dbReference type="AlphaFoldDB" id="A0A4U8USM0"/>
<proteinExistence type="predicted"/>
<dbReference type="EMBL" id="AZBU02000001">
    <property type="protein sequence ID" value="TMS34708.1"/>
    <property type="molecule type" value="Genomic_DNA"/>
</dbReference>
<feature type="region of interest" description="Disordered" evidence="1">
    <location>
        <begin position="1"/>
        <end position="20"/>
    </location>
</feature>
<evidence type="ECO:0000313" key="2">
    <source>
        <dbReference type="EMBL" id="TMS34708.1"/>
    </source>
</evidence>
<organism evidence="2 3">
    <name type="scientific">Steinernema carpocapsae</name>
    <name type="common">Entomopathogenic nematode</name>
    <dbReference type="NCBI Taxonomy" id="34508"/>
    <lineage>
        <taxon>Eukaryota</taxon>
        <taxon>Metazoa</taxon>
        <taxon>Ecdysozoa</taxon>
        <taxon>Nematoda</taxon>
        <taxon>Chromadorea</taxon>
        <taxon>Rhabditida</taxon>
        <taxon>Tylenchina</taxon>
        <taxon>Panagrolaimomorpha</taxon>
        <taxon>Strongyloidoidea</taxon>
        <taxon>Steinernematidae</taxon>
        <taxon>Steinernema</taxon>
    </lineage>
</organism>
<feature type="compositionally biased region" description="Basic and acidic residues" evidence="1">
    <location>
        <begin position="66"/>
        <end position="76"/>
    </location>
</feature>
<keyword evidence="3" id="KW-1185">Reference proteome</keyword>
<dbReference type="Proteomes" id="UP000298663">
    <property type="component" value="Unassembled WGS sequence"/>
</dbReference>
<accession>A0A4U8USM0</accession>
<evidence type="ECO:0000313" key="3">
    <source>
        <dbReference type="Proteomes" id="UP000298663"/>
    </source>
</evidence>
<gene>
    <name evidence="2" type="ORF">L596_002244</name>
</gene>
<reference evidence="2 3" key="1">
    <citation type="journal article" date="2015" name="Genome Biol.">
        <title>Comparative genomics of Steinernema reveals deeply conserved gene regulatory networks.</title>
        <authorList>
            <person name="Dillman A.R."/>
            <person name="Macchietto M."/>
            <person name="Porter C.F."/>
            <person name="Rogers A."/>
            <person name="Williams B."/>
            <person name="Antoshechkin I."/>
            <person name="Lee M.M."/>
            <person name="Goodwin Z."/>
            <person name="Lu X."/>
            <person name="Lewis E.E."/>
            <person name="Goodrich-Blair H."/>
            <person name="Stock S.P."/>
            <person name="Adams B.J."/>
            <person name="Sternberg P.W."/>
            <person name="Mortazavi A."/>
        </authorList>
    </citation>
    <scope>NUCLEOTIDE SEQUENCE [LARGE SCALE GENOMIC DNA]</scope>
    <source>
        <strain evidence="2 3">ALL</strain>
    </source>
</reference>
<comment type="caution">
    <text evidence="2">The sequence shown here is derived from an EMBL/GenBank/DDBJ whole genome shotgun (WGS) entry which is preliminary data.</text>
</comment>
<evidence type="ECO:0000256" key="1">
    <source>
        <dbReference type="SAM" id="MobiDB-lite"/>
    </source>
</evidence>
<name>A0A4U8USM0_STECR</name>
<reference evidence="2 3" key="2">
    <citation type="journal article" date="2019" name="G3 (Bethesda)">
        <title>Hybrid Assembly of the Genome of the Entomopathogenic Nematode Steinernema carpocapsae Identifies the X-Chromosome.</title>
        <authorList>
            <person name="Serra L."/>
            <person name="Macchietto M."/>
            <person name="Macias-Munoz A."/>
            <person name="McGill C.J."/>
            <person name="Rodriguez I.M."/>
            <person name="Rodriguez B."/>
            <person name="Murad R."/>
            <person name="Mortazavi A."/>
        </authorList>
    </citation>
    <scope>NUCLEOTIDE SEQUENCE [LARGE SCALE GENOMIC DNA]</scope>
    <source>
        <strain evidence="2 3">ALL</strain>
    </source>
</reference>
<protein>
    <submittedName>
        <fullName evidence="2">Uncharacterized protein</fullName>
    </submittedName>
</protein>
<sequence>MMWMCEAEGRTGLGIEPERGTKQRLEASRATKPALKLIPQQARKVGLTRPKAGGRSAQRLLGKPVYSEERENDLVP</sequence>
<feature type="region of interest" description="Disordered" evidence="1">
    <location>
        <begin position="44"/>
        <end position="76"/>
    </location>
</feature>